<dbReference type="Proteomes" id="UP001215598">
    <property type="component" value="Unassembled WGS sequence"/>
</dbReference>
<protein>
    <submittedName>
        <fullName evidence="2">Uncharacterized protein</fullName>
    </submittedName>
</protein>
<keyword evidence="3" id="KW-1185">Reference proteome</keyword>
<evidence type="ECO:0000313" key="3">
    <source>
        <dbReference type="Proteomes" id="UP001215598"/>
    </source>
</evidence>
<sequence>MLMLGNFHLPALLLPRRHCASASGSRTPSSSVFAMPYPHAYPVRRALGNTSPHRRYSPDRTLPPPAPSSSASSSVFDHFSKHGDSYFRRWRVRGGVRTRLRARGGGGSGTWGLRTSRRASAHFVAHVIGVVGGLSVDSHAR</sequence>
<evidence type="ECO:0000313" key="2">
    <source>
        <dbReference type="EMBL" id="KAJ7746054.1"/>
    </source>
</evidence>
<comment type="caution">
    <text evidence="2">The sequence shown here is derived from an EMBL/GenBank/DDBJ whole genome shotgun (WGS) entry which is preliminary data.</text>
</comment>
<evidence type="ECO:0000256" key="1">
    <source>
        <dbReference type="SAM" id="MobiDB-lite"/>
    </source>
</evidence>
<dbReference type="AlphaFoldDB" id="A0AAD7IP45"/>
<dbReference type="EMBL" id="JARKIB010000081">
    <property type="protein sequence ID" value="KAJ7746054.1"/>
    <property type="molecule type" value="Genomic_DNA"/>
</dbReference>
<gene>
    <name evidence="2" type="ORF">B0H16DRAFT_1889259</name>
</gene>
<feature type="region of interest" description="Disordered" evidence="1">
    <location>
        <begin position="44"/>
        <end position="75"/>
    </location>
</feature>
<proteinExistence type="predicted"/>
<name>A0AAD7IP45_9AGAR</name>
<accession>A0AAD7IP45</accession>
<organism evidence="2 3">
    <name type="scientific">Mycena metata</name>
    <dbReference type="NCBI Taxonomy" id="1033252"/>
    <lineage>
        <taxon>Eukaryota</taxon>
        <taxon>Fungi</taxon>
        <taxon>Dikarya</taxon>
        <taxon>Basidiomycota</taxon>
        <taxon>Agaricomycotina</taxon>
        <taxon>Agaricomycetes</taxon>
        <taxon>Agaricomycetidae</taxon>
        <taxon>Agaricales</taxon>
        <taxon>Marasmiineae</taxon>
        <taxon>Mycenaceae</taxon>
        <taxon>Mycena</taxon>
    </lineage>
</organism>
<reference evidence="2" key="1">
    <citation type="submission" date="2023-03" db="EMBL/GenBank/DDBJ databases">
        <title>Massive genome expansion in bonnet fungi (Mycena s.s.) driven by repeated elements and novel gene families across ecological guilds.</title>
        <authorList>
            <consortium name="Lawrence Berkeley National Laboratory"/>
            <person name="Harder C.B."/>
            <person name="Miyauchi S."/>
            <person name="Viragh M."/>
            <person name="Kuo A."/>
            <person name="Thoen E."/>
            <person name="Andreopoulos B."/>
            <person name="Lu D."/>
            <person name="Skrede I."/>
            <person name="Drula E."/>
            <person name="Henrissat B."/>
            <person name="Morin E."/>
            <person name="Kohler A."/>
            <person name="Barry K."/>
            <person name="LaButti K."/>
            <person name="Morin E."/>
            <person name="Salamov A."/>
            <person name="Lipzen A."/>
            <person name="Mereny Z."/>
            <person name="Hegedus B."/>
            <person name="Baldrian P."/>
            <person name="Stursova M."/>
            <person name="Weitz H."/>
            <person name="Taylor A."/>
            <person name="Grigoriev I.V."/>
            <person name="Nagy L.G."/>
            <person name="Martin F."/>
            <person name="Kauserud H."/>
        </authorList>
    </citation>
    <scope>NUCLEOTIDE SEQUENCE</scope>
    <source>
        <strain evidence="2">CBHHK182m</strain>
    </source>
</reference>